<organism evidence="14 15">
    <name type="scientific">Terfezia boudieri ATCC MYA-4762</name>
    <dbReference type="NCBI Taxonomy" id="1051890"/>
    <lineage>
        <taxon>Eukaryota</taxon>
        <taxon>Fungi</taxon>
        <taxon>Dikarya</taxon>
        <taxon>Ascomycota</taxon>
        <taxon>Pezizomycotina</taxon>
        <taxon>Pezizomycetes</taxon>
        <taxon>Pezizales</taxon>
        <taxon>Pezizaceae</taxon>
        <taxon>Terfezia</taxon>
    </lineage>
</organism>
<gene>
    <name evidence="14" type="ORF">L211DRAFT_838940</name>
</gene>
<evidence type="ECO:0000313" key="14">
    <source>
        <dbReference type="EMBL" id="RPB23004.1"/>
    </source>
</evidence>
<dbReference type="InParanoid" id="A0A3N4LJC5"/>
<evidence type="ECO:0000256" key="10">
    <source>
        <dbReference type="SAM" id="Coils"/>
    </source>
</evidence>
<feature type="coiled-coil region" evidence="10">
    <location>
        <begin position="451"/>
        <end position="492"/>
    </location>
</feature>
<evidence type="ECO:0000256" key="3">
    <source>
        <dbReference type="ARBA" id="ARBA00018691"/>
    </source>
</evidence>
<accession>A0A3N4LJC5</accession>
<evidence type="ECO:0000259" key="12">
    <source>
        <dbReference type="Pfam" id="PF08172"/>
    </source>
</evidence>
<evidence type="ECO:0000256" key="2">
    <source>
        <dbReference type="ARBA" id="ARBA00006415"/>
    </source>
</evidence>
<dbReference type="InterPro" id="IPR012955">
    <property type="entry name" value="CASP_C"/>
</dbReference>
<dbReference type="EMBL" id="ML121548">
    <property type="protein sequence ID" value="RPB23004.1"/>
    <property type="molecule type" value="Genomic_DNA"/>
</dbReference>
<keyword evidence="6" id="KW-1133">Transmembrane helix</keyword>
<dbReference type="PANTHER" id="PTHR14043">
    <property type="entry name" value="CCAAT DISPLACEMENT PROTEIN-RELATED"/>
    <property type="match status" value="1"/>
</dbReference>
<feature type="coiled-coil region" evidence="10">
    <location>
        <begin position="265"/>
        <end position="292"/>
    </location>
</feature>
<dbReference type="Pfam" id="PF25398">
    <property type="entry name" value="CUX1_N"/>
    <property type="match status" value="1"/>
</dbReference>
<evidence type="ECO:0000256" key="4">
    <source>
        <dbReference type="ARBA" id="ARBA00022448"/>
    </source>
</evidence>
<protein>
    <recommendedName>
        <fullName evidence="3">Protein CASP</fullName>
    </recommendedName>
</protein>
<proteinExistence type="inferred from homology"/>
<feature type="region of interest" description="Disordered" evidence="11">
    <location>
        <begin position="237"/>
        <end position="258"/>
    </location>
</feature>
<feature type="coiled-coil region" evidence="10">
    <location>
        <begin position="564"/>
        <end position="605"/>
    </location>
</feature>
<feature type="region of interest" description="Disordered" evidence="11">
    <location>
        <begin position="404"/>
        <end position="425"/>
    </location>
</feature>
<keyword evidence="9" id="KW-0472">Membrane</keyword>
<evidence type="ECO:0000256" key="7">
    <source>
        <dbReference type="ARBA" id="ARBA00023034"/>
    </source>
</evidence>
<feature type="domain" description="Cux N-terminal" evidence="13">
    <location>
        <begin position="27"/>
        <end position="137"/>
    </location>
</feature>
<keyword evidence="4" id="KW-0813">Transport</keyword>
<evidence type="ECO:0000259" key="13">
    <source>
        <dbReference type="Pfam" id="PF25398"/>
    </source>
</evidence>
<evidence type="ECO:0000256" key="11">
    <source>
        <dbReference type="SAM" id="MobiDB-lite"/>
    </source>
</evidence>
<dbReference type="InterPro" id="IPR057476">
    <property type="entry name" value="Cux_N"/>
</dbReference>
<feature type="coiled-coil region" evidence="10">
    <location>
        <begin position="322"/>
        <end position="374"/>
    </location>
</feature>
<comment type="subcellular location">
    <subcellularLocation>
        <location evidence="1">Golgi apparatus membrane</location>
        <topology evidence="1">Single-pass type IV membrane protein</topology>
    </subcellularLocation>
</comment>
<dbReference type="Pfam" id="PF08172">
    <property type="entry name" value="CASP_C"/>
    <property type="match status" value="1"/>
</dbReference>
<evidence type="ECO:0000256" key="1">
    <source>
        <dbReference type="ARBA" id="ARBA00004409"/>
    </source>
</evidence>
<feature type="region of interest" description="Disordered" evidence="11">
    <location>
        <begin position="733"/>
        <end position="752"/>
    </location>
</feature>
<feature type="domain" description="CASP C-terminal" evidence="12">
    <location>
        <begin position="459"/>
        <end position="720"/>
    </location>
</feature>
<feature type="compositionally biased region" description="Polar residues" evidence="11">
    <location>
        <begin position="298"/>
        <end position="310"/>
    </location>
</feature>
<dbReference type="GO" id="GO:0000139">
    <property type="term" value="C:Golgi membrane"/>
    <property type="evidence" value="ECO:0007669"/>
    <property type="project" value="UniProtKB-SubCell"/>
</dbReference>
<evidence type="ECO:0000256" key="8">
    <source>
        <dbReference type="ARBA" id="ARBA00023054"/>
    </source>
</evidence>
<feature type="region of interest" description="Disordered" evidence="11">
    <location>
        <begin position="295"/>
        <end position="319"/>
    </location>
</feature>
<name>A0A3N4LJC5_9PEZI</name>
<feature type="compositionally biased region" description="Basic and acidic residues" evidence="11">
    <location>
        <begin position="415"/>
        <end position="425"/>
    </location>
</feature>
<dbReference type="FunCoup" id="A0A3N4LJC5">
    <property type="interactions" value="227"/>
</dbReference>
<dbReference type="PANTHER" id="PTHR14043:SF2">
    <property type="entry name" value="HOMEOBOX PROTEIN CUT"/>
    <property type="match status" value="1"/>
</dbReference>
<evidence type="ECO:0000313" key="15">
    <source>
        <dbReference type="Proteomes" id="UP000267821"/>
    </source>
</evidence>
<evidence type="ECO:0000256" key="6">
    <source>
        <dbReference type="ARBA" id="ARBA00022989"/>
    </source>
</evidence>
<feature type="compositionally biased region" description="Basic and acidic residues" evidence="11">
    <location>
        <begin position="241"/>
        <end position="258"/>
    </location>
</feature>
<evidence type="ECO:0000256" key="9">
    <source>
        <dbReference type="ARBA" id="ARBA00023136"/>
    </source>
</evidence>
<dbReference type="OrthoDB" id="10257567at2759"/>
<evidence type="ECO:0000256" key="5">
    <source>
        <dbReference type="ARBA" id="ARBA00022692"/>
    </source>
</evidence>
<keyword evidence="8 10" id="KW-0175">Coiled coil</keyword>
<comment type="similarity">
    <text evidence="2">Belongs to the CASP family.</text>
</comment>
<dbReference type="Proteomes" id="UP000267821">
    <property type="component" value="Unassembled WGS sequence"/>
</dbReference>
<dbReference type="GO" id="GO:0006891">
    <property type="term" value="P:intra-Golgi vesicle-mediated transport"/>
    <property type="evidence" value="ECO:0007669"/>
    <property type="project" value="InterPro"/>
</dbReference>
<keyword evidence="5" id="KW-0812">Transmembrane</keyword>
<keyword evidence="7" id="KW-0333">Golgi apparatus</keyword>
<sequence length="752" mass="84205">MATTGVEPRSSLETKLDELPEACTDGSNAFQRAVATWRNVDLTALQKNLDNTASEIVNSQRDSLVERKELSQKTKEFRKMDEEGRASEWKGLLKSYQLFIDHLTTQKKATETSFLAIYSALSEAPDPYPLLEATIDNLVSSEDVTRLTSENTALRNTISRLTSQVSHLETRLEEQKRHQEKKDKERAEEVSKAEGVVRGILDEKSRNWEAKEKGFLEKISDLEGLVREVKASYEVAQRMSRHGDSPVNDGKEGKEDRVRSNLAELEIVSRDLERTNLRLAEVESRNEQLRLELAHATAPSSDGTQATKESQQADDEDDDPQMLRLQNENWALMKKLDLAKEQVEDDKREWDRKIKILERSLEEVKADKIVLKAKVDRWGDYEEVKRELEILKSIEFATGDEDEDDEILDFSKSQPDTRTKDTSGGKETLEQLLLCRNKKLSNELTVSRISHQDLTSRLQALQKTLDTTSTELNQARRLNVRLEDDLYKLQSESHTTPFSSAISMAGTRYAPSMSHGRGGRVSPTSSIISGFSPVVGGRGDTLASLRGEPASSGEGILPMITAQRDRFKQRNSQLEDELAKANNTISSLRQEIVTLQKDNLQLYEKTRYVSSYSHSRPSADTYVNIGGTSATPGGTTSSSFSQAGIGMHDRYRAAYEANISPFQAFRGRETARAMRRMNIVERTMLGFAKVVLANRLSRNLFAGYCIFLHVLAFTMVYWSGSCGANIPTGEGSPLGGAKAASGSDWVEGLPVR</sequence>
<feature type="region of interest" description="Disordered" evidence="11">
    <location>
        <begin position="169"/>
        <end position="189"/>
    </location>
</feature>
<reference evidence="14 15" key="1">
    <citation type="journal article" date="2018" name="Nat. Ecol. Evol.">
        <title>Pezizomycetes genomes reveal the molecular basis of ectomycorrhizal truffle lifestyle.</title>
        <authorList>
            <person name="Murat C."/>
            <person name="Payen T."/>
            <person name="Noel B."/>
            <person name="Kuo A."/>
            <person name="Morin E."/>
            <person name="Chen J."/>
            <person name="Kohler A."/>
            <person name="Krizsan K."/>
            <person name="Balestrini R."/>
            <person name="Da Silva C."/>
            <person name="Montanini B."/>
            <person name="Hainaut M."/>
            <person name="Levati E."/>
            <person name="Barry K.W."/>
            <person name="Belfiori B."/>
            <person name="Cichocki N."/>
            <person name="Clum A."/>
            <person name="Dockter R.B."/>
            <person name="Fauchery L."/>
            <person name="Guy J."/>
            <person name="Iotti M."/>
            <person name="Le Tacon F."/>
            <person name="Lindquist E.A."/>
            <person name="Lipzen A."/>
            <person name="Malagnac F."/>
            <person name="Mello A."/>
            <person name="Molinier V."/>
            <person name="Miyauchi S."/>
            <person name="Poulain J."/>
            <person name="Riccioni C."/>
            <person name="Rubini A."/>
            <person name="Sitrit Y."/>
            <person name="Splivallo R."/>
            <person name="Traeger S."/>
            <person name="Wang M."/>
            <person name="Zifcakova L."/>
            <person name="Wipf D."/>
            <person name="Zambonelli A."/>
            <person name="Paolocci F."/>
            <person name="Nowrousian M."/>
            <person name="Ottonello S."/>
            <person name="Baldrian P."/>
            <person name="Spatafora J.W."/>
            <person name="Henrissat B."/>
            <person name="Nagy L.G."/>
            <person name="Aury J.M."/>
            <person name="Wincker P."/>
            <person name="Grigoriev I.V."/>
            <person name="Bonfante P."/>
            <person name="Martin F.M."/>
        </authorList>
    </citation>
    <scope>NUCLEOTIDE SEQUENCE [LARGE SCALE GENOMIC DNA]</scope>
    <source>
        <strain evidence="14 15">ATCC MYA-4762</strain>
    </source>
</reference>
<keyword evidence="15" id="KW-1185">Reference proteome</keyword>
<dbReference type="STRING" id="1051890.A0A3N4LJC5"/>
<dbReference type="AlphaFoldDB" id="A0A3N4LJC5"/>